<reference evidence="2" key="1">
    <citation type="journal article" date="2021" name="Mol. Ecol. Resour.">
        <title>Apolygus lucorum genome provides insights into omnivorousness and mesophyll feeding.</title>
        <authorList>
            <person name="Liu Y."/>
            <person name="Liu H."/>
            <person name="Wang H."/>
            <person name="Huang T."/>
            <person name="Liu B."/>
            <person name="Yang B."/>
            <person name="Yin L."/>
            <person name="Li B."/>
            <person name="Zhang Y."/>
            <person name="Zhang S."/>
            <person name="Jiang F."/>
            <person name="Zhang X."/>
            <person name="Ren Y."/>
            <person name="Wang B."/>
            <person name="Wang S."/>
            <person name="Lu Y."/>
            <person name="Wu K."/>
            <person name="Fan W."/>
            <person name="Wang G."/>
        </authorList>
    </citation>
    <scope>NUCLEOTIDE SEQUENCE</scope>
    <source>
        <strain evidence="2">12Hb</strain>
    </source>
</reference>
<dbReference type="EMBL" id="WIXP02000006">
    <property type="protein sequence ID" value="KAF6208951.1"/>
    <property type="molecule type" value="Genomic_DNA"/>
</dbReference>
<dbReference type="Proteomes" id="UP000466442">
    <property type="component" value="Unassembled WGS sequence"/>
</dbReference>
<proteinExistence type="predicted"/>
<feature type="region of interest" description="Disordered" evidence="1">
    <location>
        <begin position="104"/>
        <end position="131"/>
    </location>
</feature>
<sequence>MSRKRLTLTLEEIEGKTIDEIDSFFAEEGITEEQAYDSDAGGESDADDAEIHPSIGISTRSSIQLAYEEVFPEEDLVPPDFMDIDPVPPNFLNDAVAENVEELMEELDEQPEPADYQPTCPQWGRNTRESI</sequence>
<accession>A0A8S9XKZ3</accession>
<evidence type="ECO:0000313" key="3">
    <source>
        <dbReference type="Proteomes" id="UP000466442"/>
    </source>
</evidence>
<organism evidence="2 3">
    <name type="scientific">Apolygus lucorum</name>
    <name type="common">Small green plant bug</name>
    <name type="synonym">Lygocoris lucorum</name>
    <dbReference type="NCBI Taxonomy" id="248454"/>
    <lineage>
        <taxon>Eukaryota</taxon>
        <taxon>Metazoa</taxon>
        <taxon>Ecdysozoa</taxon>
        <taxon>Arthropoda</taxon>
        <taxon>Hexapoda</taxon>
        <taxon>Insecta</taxon>
        <taxon>Pterygota</taxon>
        <taxon>Neoptera</taxon>
        <taxon>Paraneoptera</taxon>
        <taxon>Hemiptera</taxon>
        <taxon>Heteroptera</taxon>
        <taxon>Panheteroptera</taxon>
        <taxon>Cimicomorpha</taxon>
        <taxon>Miridae</taxon>
        <taxon>Mirini</taxon>
        <taxon>Apolygus</taxon>
    </lineage>
</organism>
<protein>
    <submittedName>
        <fullName evidence="2">Uncharacterized protein</fullName>
    </submittedName>
</protein>
<dbReference type="AlphaFoldDB" id="A0A8S9XKZ3"/>
<feature type="region of interest" description="Disordered" evidence="1">
    <location>
        <begin position="30"/>
        <end position="50"/>
    </location>
</feature>
<feature type="compositionally biased region" description="Acidic residues" evidence="1">
    <location>
        <begin position="30"/>
        <end position="48"/>
    </location>
</feature>
<comment type="caution">
    <text evidence="2">The sequence shown here is derived from an EMBL/GenBank/DDBJ whole genome shotgun (WGS) entry which is preliminary data.</text>
</comment>
<evidence type="ECO:0000313" key="2">
    <source>
        <dbReference type="EMBL" id="KAF6208951.1"/>
    </source>
</evidence>
<keyword evidence="3" id="KW-1185">Reference proteome</keyword>
<name>A0A8S9XKZ3_APOLU</name>
<evidence type="ECO:0000256" key="1">
    <source>
        <dbReference type="SAM" id="MobiDB-lite"/>
    </source>
</evidence>
<gene>
    <name evidence="2" type="ORF">GE061_014694</name>
</gene>